<accession>A0A8J3X995</accession>
<feature type="region of interest" description="Disordered" evidence="4">
    <location>
        <begin position="858"/>
        <end position="881"/>
    </location>
</feature>
<dbReference type="InterPro" id="IPR008979">
    <property type="entry name" value="Galactose-bd-like_sf"/>
</dbReference>
<sequence>MTRFSRRQVLTVAGLTVGVGVAELGGFTSSASASPSGSQILSPEDHRNVKGHRNIALRRAVLQSSYAAGNFNNVGHLTTDGLFTDPTATPVARPVVTASSADGANLAVYGFDYHLNGQYWQSTGTLSTSNPQWLAIDLLSPTSLRSYRVQPEYNPLGNSNGLAQNYPTAWEFQGSHDGAAWTTLDSRTGMTGLDQLPSQGRTFPLSGANYQNYRILVTAASATTVRIAELYLFGDDGYPVVPKPAFASYWQSSTAAIPHSLTVDLGAPSNFDTVKLMWLSDTTQYATDYHISVSANGTTFDTVKTVTGASGWNQSVTLPTQSGKRYVKVEFTARVGTDYRLQAFEVWGTNNLHYTLPPAPAVRADEIQYLTGGSWKLARAFNTNSRGEELSTQAGAATTADWLPATVPGTVLMSFLKAGAIVDPAFSDYQTQVSDSYFTDSDWWYTNTFTIAASLRGKRTWLNFQAINWKANIYLNGHRLGTEARSIADGDYDLEGAYTPGKFDITRFVKYGGTNYLAVLIKKNDYPGNVSLQTLANAGSNGGYLGADNATIEASVGWDWLPTIRGRNIGIYEDVYLSCSQDVLIENAWVVTDFEDSRFSRARLTPKMDLTNASDITKYVRVSGTIGDIKVSSDRSYAVPAHSTISVSLPTVTMRDPKLWWPNGYGDQPLYDTRLTVKVASSQSGSYVVSDEANFKTGIRELRFAWTEQPDLDAYDPTPARNPHAGMNIYVNGTRIVANGGNWGLSDQNMANTSEDYDLKMRLHKEANLNIVRNWVGMTGNPAFYDAADKYGIMIMDDFWLANPFDGPNAHNEQMFMASAIAKVKRVRSHVSVAFYCGRNEGIPSPTLEPQLRALTATGTGTLDPTRTYVSSSASPAEGMDGNGPYGVRDALWYFDNTPAASGYNGNGNGAKNLSSERGQLNIPTIESMHRMLGDVIPWPPVTSTPGVDVWGVHDFTTSGATEASRELDHISHTYDPNWVANGFEEFIKTAQLMNYDNHRSMFEAVFVNDTPGLMQWMSQSAWPSMAWQTYDYYYDLNGGFYGEKLANQRINPILDIRDQTVFLSNESRKNLTNVTVKAEVYNLRGVKVGEDSVVTSLPAGGRSSQFTQAESIAQGGVAVSDLLYKRVGLPLLTVSPVEGLSGTRFVRTSVVSSDGKVLGSNFYWTNPDTKSVWPARSRTNRGTNAPTTWTDYTDIRTTLKGTAGAPVAPVVVTAEVTQAPSPEPGWAALTVKLTNTGDLPAMQIRIKGLDEKDEQILPFIADDNYITLMPGESRTLRAQYKVATRKAHSTFVGIDGFNVADGKAALAHRNRDR</sequence>
<keyword evidence="3" id="KW-0326">Glycosidase</keyword>
<dbReference type="InterPro" id="IPR013783">
    <property type="entry name" value="Ig-like_fold"/>
</dbReference>
<evidence type="ECO:0000256" key="1">
    <source>
        <dbReference type="ARBA" id="ARBA00007401"/>
    </source>
</evidence>
<feature type="domain" description="F5/8 type C" evidence="5">
    <location>
        <begin position="202"/>
        <end position="349"/>
    </location>
</feature>
<evidence type="ECO:0000256" key="2">
    <source>
        <dbReference type="ARBA" id="ARBA00022801"/>
    </source>
</evidence>
<dbReference type="EMBL" id="BOOO01000037">
    <property type="protein sequence ID" value="GII32992.1"/>
    <property type="molecule type" value="Genomic_DNA"/>
</dbReference>
<dbReference type="PROSITE" id="PS50022">
    <property type="entry name" value="FA58C_3"/>
    <property type="match status" value="2"/>
</dbReference>
<protein>
    <recommendedName>
        <fullName evidence="5">F5/8 type C domain-containing protein</fullName>
    </recommendedName>
</protein>
<feature type="domain" description="F5/8 type C" evidence="5">
    <location>
        <begin position="75"/>
        <end position="184"/>
    </location>
</feature>
<comment type="caution">
    <text evidence="6">The sequence shown here is derived from an EMBL/GenBank/DDBJ whole genome shotgun (WGS) entry which is preliminary data.</text>
</comment>
<dbReference type="Proteomes" id="UP000650628">
    <property type="component" value="Unassembled WGS sequence"/>
</dbReference>
<evidence type="ECO:0000259" key="5">
    <source>
        <dbReference type="PROSITE" id="PS50022"/>
    </source>
</evidence>
<proteinExistence type="inferred from homology"/>
<dbReference type="PANTHER" id="PTHR43536">
    <property type="entry name" value="MANNOSYLGLYCOPROTEIN ENDO-BETA-MANNOSIDASE"/>
    <property type="match status" value="1"/>
</dbReference>
<dbReference type="InterPro" id="IPR036156">
    <property type="entry name" value="Beta-gal/glucu_dom_sf"/>
</dbReference>
<dbReference type="GO" id="GO:0005975">
    <property type="term" value="P:carbohydrate metabolic process"/>
    <property type="evidence" value="ECO:0007669"/>
    <property type="project" value="InterPro"/>
</dbReference>
<dbReference type="PANTHER" id="PTHR43536:SF1">
    <property type="entry name" value="MANNOSYLGLYCOPROTEIN ENDO-BETA-MANNOSIDASE"/>
    <property type="match status" value="1"/>
</dbReference>
<dbReference type="Pfam" id="PF18368">
    <property type="entry name" value="Ig_GlcNase"/>
    <property type="match status" value="1"/>
</dbReference>
<reference evidence="6 7" key="1">
    <citation type="submission" date="2021-01" db="EMBL/GenBank/DDBJ databases">
        <title>Whole genome shotgun sequence of Planotetraspora mira NBRC 15435.</title>
        <authorList>
            <person name="Komaki H."/>
            <person name="Tamura T."/>
        </authorList>
    </citation>
    <scope>NUCLEOTIDE SEQUENCE [LARGE SCALE GENOMIC DNA]</scope>
    <source>
        <strain evidence="6 7">NBRC 15435</strain>
    </source>
</reference>
<dbReference type="Gene3D" id="3.20.20.80">
    <property type="entry name" value="Glycosidases"/>
    <property type="match status" value="1"/>
</dbReference>
<dbReference type="InterPro" id="IPR041351">
    <property type="entry name" value="Ig_GlcNase"/>
</dbReference>
<dbReference type="Pfam" id="PF22666">
    <property type="entry name" value="Glyco_hydro_2_N2"/>
    <property type="match status" value="1"/>
</dbReference>
<keyword evidence="2" id="KW-0378">Hydrolase</keyword>
<dbReference type="InterPro" id="IPR006102">
    <property type="entry name" value="Ig-like_GH2"/>
</dbReference>
<name>A0A8J3X995_9ACTN</name>
<dbReference type="PROSITE" id="PS51318">
    <property type="entry name" value="TAT"/>
    <property type="match status" value="1"/>
</dbReference>
<dbReference type="SUPFAM" id="SSF51445">
    <property type="entry name" value="(Trans)glycosidases"/>
    <property type="match status" value="1"/>
</dbReference>
<keyword evidence="7" id="KW-1185">Reference proteome</keyword>
<organism evidence="6 7">
    <name type="scientific">Planotetraspora mira</name>
    <dbReference type="NCBI Taxonomy" id="58121"/>
    <lineage>
        <taxon>Bacteria</taxon>
        <taxon>Bacillati</taxon>
        <taxon>Actinomycetota</taxon>
        <taxon>Actinomycetes</taxon>
        <taxon>Streptosporangiales</taxon>
        <taxon>Streptosporangiaceae</taxon>
        <taxon>Planotetraspora</taxon>
    </lineage>
</organism>
<evidence type="ECO:0000313" key="6">
    <source>
        <dbReference type="EMBL" id="GII32992.1"/>
    </source>
</evidence>
<feature type="compositionally biased region" description="Low complexity" evidence="4">
    <location>
        <begin position="858"/>
        <end position="868"/>
    </location>
</feature>
<evidence type="ECO:0000256" key="4">
    <source>
        <dbReference type="SAM" id="MobiDB-lite"/>
    </source>
</evidence>
<comment type="similarity">
    <text evidence="1">Belongs to the glycosyl hydrolase 2 family.</text>
</comment>
<dbReference type="SUPFAM" id="SSF49303">
    <property type="entry name" value="beta-Galactosidase/glucuronidase domain"/>
    <property type="match status" value="3"/>
</dbReference>
<dbReference type="InterPro" id="IPR043534">
    <property type="entry name" value="EBDG/EBM"/>
</dbReference>
<dbReference type="InterPro" id="IPR000421">
    <property type="entry name" value="FA58C"/>
</dbReference>
<dbReference type="RefSeq" id="WP_203956847.1">
    <property type="nucleotide sequence ID" value="NZ_BOOO01000037.1"/>
</dbReference>
<dbReference type="InterPro" id="IPR006311">
    <property type="entry name" value="TAT_signal"/>
</dbReference>
<gene>
    <name evidence="6" type="ORF">Pmi06nite_64340</name>
</gene>
<dbReference type="Gene3D" id="2.60.120.260">
    <property type="entry name" value="Galactose-binding domain-like"/>
    <property type="match status" value="3"/>
</dbReference>
<dbReference type="SUPFAM" id="SSF49785">
    <property type="entry name" value="Galactose-binding domain-like"/>
    <property type="match status" value="3"/>
</dbReference>
<dbReference type="Pfam" id="PF00703">
    <property type="entry name" value="Glyco_hydro_2"/>
    <property type="match status" value="1"/>
</dbReference>
<dbReference type="GO" id="GO:0004553">
    <property type="term" value="F:hydrolase activity, hydrolyzing O-glycosyl compounds"/>
    <property type="evidence" value="ECO:0007669"/>
    <property type="project" value="InterPro"/>
</dbReference>
<evidence type="ECO:0000256" key="3">
    <source>
        <dbReference type="ARBA" id="ARBA00023295"/>
    </source>
</evidence>
<dbReference type="InterPro" id="IPR017853">
    <property type="entry name" value="GH"/>
</dbReference>
<dbReference type="Pfam" id="PF00754">
    <property type="entry name" value="F5_F8_type_C"/>
    <property type="match status" value="2"/>
</dbReference>
<dbReference type="Gene3D" id="2.60.40.10">
    <property type="entry name" value="Immunoglobulins"/>
    <property type="match status" value="3"/>
</dbReference>
<evidence type="ECO:0000313" key="7">
    <source>
        <dbReference type="Proteomes" id="UP000650628"/>
    </source>
</evidence>
<dbReference type="InterPro" id="IPR054593">
    <property type="entry name" value="Beta-mannosidase-like_N2"/>
</dbReference>